<dbReference type="Gene3D" id="3.30.160.390">
    <property type="entry name" value="Integrase, DNA-binding domain"/>
    <property type="match status" value="1"/>
</dbReference>
<comment type="similarity">
    <text evidence="1">Belongs to the 'phage' integrase family.</text>
</comment>
<keyword evidence="4" id="KW-0233">DNA recombination</keyword>
<dbReference type="InterPro" id="IPR013762">
    <property type="entry name" value="Integrase-like_cat_sf"/>
</dbReference>
<geneLocation type="plasmid" evidence="7 8">
    <name>megaplasmid</name>
</geneLocation>
<dbReference type="GO" id="GO:0003677">
    <property type="term" value="F:DNA binding"/>
    <property type="evidence" value="ECO:0007669"/>
    <property type="project" value="UniProtKB-KW"/>
</dbReference>
<dbReference type="PhylomeDB" id="Q8E878"/>
<keyword evidence="8" id="KW-1185">Reference proteome</keyword>
<dbReference type="Gene3D" id="1.10.150.130">
    <property type="match status" value="1"/>
</dbReference>
<feature type="compositionally biased region" description="Basic residues" evidence="5">
    <location>
        <begin position="410"/>
        <end position="423"/>
    </location>
</feature>
<dbReference type="Pfam" id="PF22022">
    <property type="entry name" value="Phage_int_M"/>
    <property type="match status" value="1"/>
</dbReference>
<dbReference type="InterPro" id="IPR050090">
    <property type="entry name" value="Tyrosine_recombinase_XerCD"/>
</dbReference>
<evidence type="ECO:0000256" key="4">
    <source>
        <dbReference type="ARBA" id="ARBA00023172"/>
    </source>
</evidence>
<evidence type="ECO:0000313" key="8">
    <source>
        <dbReference type="Proteomes" id="UP000008186"/>
    </source>
</evidence>
<dbReference type="EMBL" id="AE014300">
    <property type="protein sequence ID" value="AAN52981.2"/>
    <property type="molecule type" value="Genomic_DNA"/>
</dbReference>
<reference evidence="7 8" key="1">
    <citation type="journal article" date="2002" name="Nat. Biotechnol.">
        <title>Genome sequence of the dissimilatory metal ion-reducing bacterium Shewanella oneidensis.</title>
        <authorList>
            <person name="Heidelberg J.F."/>
            <person name="Paulsen I.T."/>
            <person name="Nelson K.E."/>
            <person name="Gaidos E.J."/>
            <person name="Nelson W.C."/>
            <person name="Read T.D."/>
            <person name="Eisen J.A."/>
            <person name="Seshadri R."/>
            <person name="Ward N."/>
            <person name="Methe B."/>
            <person name="Clayton R.A."/>
            <person name="Meyer T."/>
            <person name="Tsapin A."/>
            <person name="Scott J."/>
            <person name="Beanan M."/>
            <person name="Brinkac L."/>
            <person name="Daugherty S."/>
            <person name="DeBoy R.T."/>
            <person name="Dodson R.J."/>
            <person name="Durkin A.S."/>
            <person name="Haft D.H."/>
            <person name="Kolonay J.F."/>
            <person name="Madupu R."/>
            <person name="Peterson J.D."/>
            <person name="Umayam L.A."/>
            <person name="White O."/>
            <person name="Wolf A.M."/>
            <person name="Vamathevan J."/>
            <person name="Weidman J."/>
            <person name="Impraim M."/>
            <person name="Lee K."/>
            <person name="Berry K."/>
            <person name="Lee C."/>
            <person name="Mueller J."/>
            <person name="Khouri H."/>
            <person name="Gill J."/>
            <person name="Utterback T.R."/>
            <person name="McDonald L.A."/>
            <person name="Feldblyum T.V."/>
            <person name="Smith H.O."/>
            <person name="Venter J.C."/>
            <person name="Nealson K.H."/>
            <person name="Fraser C.M."/>
        </authorList>
    </citation>
    <scope>NUCLEOTIDE SEQUENCE [LARGE SCALE GENOMIC DNA]</scope>
    <source>
        <strain evidence="8">ATCC 700550 / JCM 31522 / CIP 106686 / LMG 19005 / NCIMB 14063 / MR-1</strain>
    </source>
</reference>
<dbReference type="InterPro" id="IPR038488">
    <property type="entry name" value="Integrase_DNA-bd_sf"/>
</dbReference>
<dbReference type="Gene3D" id="1.10.443.10">
    <property type="entry name" value="Intergrase catalytic core"/>
    <property type="match status" value="1"/>
</dbReference>
<gene>
    <name evidence="7" type="ordered locus">SO_A0045</name>
</gene>
<evidence type="ECO:0000313" key="7">
    <source>
        <dbReference type="EMBL" id="AAN52981.2"/>
    </source>
</evidence>
<dbReference type="PROSITE" id="PS51898">
    <property type="entry name" value="TYR_RECOMBINASE"/>
    <property type="match status" value="1"/>
</dbReference>
<dbReference type="PANTHER" id="PTHR30349">
    <property type="entry name" value="PHAGE INTEGRASE-RELATED"/>
    <property type="match status" value="1"/>
</dbReference>
<dbReference type="InterPro" id="IPR002104">
    <property type="entry name" value="Integrase_catalytic"/>
</dbReference>
<dbReference type="SUPFAM" id="SSF56349">
    <property type="entry name" value="DNA breaking-rejoining enzymes"/>
    <property type="match status" value="1"/>
</dbReference>
<organism evidence="7 8">
    <name type="scientific">Shewanella oneidensis (strain ATCC 700550 / JCM 31522 / CIP 106686 / LMG 19005 / NCIMB 14063 / MR-1)</name>
    <dbReference type="NCBI Taxonomy" id="211586"/>
    <lineage>
        <taxon>Bacteria</taxon>
        <taxon>Pseudomonadati</taxon>
        <taxon>Pseudomonadota</taxon>
        <taxon>Gammaproteobacteria</taxon>
        <taxon>Alteromonadales</taxon>
        <taxon>Shewanellaceae</taxon>
        <taxon>Shewanella</taxon>
    </lineage>
</organism>
<evidence type="ECO:0000256" key="3">
    <source>
        <dbReference type="ARBA" id="ARBA00023125"/>
    </source>
</evidence>
<sequence>MKIVKLTQVFIRSLARQTRAYTIQDSLCHGLGVKVMPDKPMQYVISRLIDNRTRTRILAPVSALTVKAAREKATGQLQAWREEHTQPSMSASPRFDVFVEQTWKPMIFEHWKPSTKRSVLPALNRRLLAHFGRYPLHMINHKMVQAWFDEISKTRKGAANRNLDTLQSVFKLALRQGHCLTNPCIGIRQNKRRVLNRFLSVAEMQRLSVALDECEAVGGSIAQCADVLRLLLLTGCRLSEITFLKGEYVRGNELHLPDSKTGAKVLYIGQAAVDILSRYHCKANTELFPMKQGASTSLVQSLWLRLRKQIGVEDVRLHDLRHTFASYAVMDGCSIPMVASLLGHKKVTMTLRYTHVGDDSVEQASEVIGAVFKGIFTQPEPPKPLIPRTNETPMPAVKVKQKRLPERKPTAKPKPKAVKKVKQVKPLQKLPTLTKEELRAIQRFRDSELFDRVKIG</sequence>
<dbReference type="BioCyc" id="SONE211586:G1GMP-4449-MONOMER"/>
<dbReference type="Pfam" id="PF00589">
    <property type="entry name" value="Phage_integrase"/>
    <property type="match status" value="1"/>
</dbReference>
<dbReference type="InterPro" id="IPR011010">
    <property type="entry name" value="DNA_brk_join_enz"/>
</dbReference>
<dbReference type="Proteomes" id="UP000008186">
    <property type="component" value="Plasmid megaplasmid"/>
</dbReference>
<dbReference type="RefSeq" id="WP_011074378.1">
    <property type="nucleotide sequence ID" value="NC_004349.1"/>
</dbReference>
<accession>Q8E878</accession>
<keyword evidence="7" id="KW-0614">Plasmid</keyword>
<evidence type="ECO:0000256" key="2">
    <source>
        <dbReference type="ARBA" id="ARBA00022908"/>
    </source>
</evidence>
<keyword evidence="3" id="KW-0238">DNA-binding</keyword>
<dbReference type="InterPro" id="IPR010998">
    <property type="entry name" value="Integrase_recombinase_N"/>
</dbReference>
<proteinExistence type="inferred from homology"/>
<name>Q8E878_SHEON</name>
<feature type="region of interest" description="Disordered" evidence="5">
    <location>
        <begin position="401"/>
        <end position="423"/>
    </location>
</feature>
<dbReference type="GO" id="GO:0007059">
    <property type="term" value="P:chromosome segregation"/>
    <property type="evidence" value="ECO:0000318"/>
    <property type="project" value="GO_Central"/>
</dbReference>
<dbReference type="PATRIC" id="fig|211586.12.peg.4655"/>
<dbReference type="PANTHER" id="PTHR30349:SF64">
    <property type="entry name" value="PROPHAGE INTEGRASE INTD-RELATED"/>
    <property type="match status" value="1"/>
</dbReference>
<protein>
    <submittedName>
        <fullName evidence="7">Site-specific recombinase phage integrase family</fullName>
    </submittedName>
</protein>
<keyword evidence="2" id="KW-0229">DNA integration</keyword>
<evidence type="ECO:0000256" key="1">
    <source>
        <dbReference type="ARBA" id="ARBA00008857"/>
    </source>
</evidence>
<dbReference type="HOGENOM" id="CLU_027562_17_7_6"/>
<dbReference type="InterPro" id="IPR053876">
    <property type="entry name" value="Phage_int_M"/>
</dbReference>
<feature type="domain" description="Tyr recombinase" evidence="6">
    <location>
        <begin position="194"/>
        <end position="366"/>
    </location>
</feature>
<dbReference type="CDD" id="cd00796">
    <property type="entry name" value="INT_Rci_Hp1_C"/>
    <property type="match status" value="1"/>
</dbReference>
<dbReference type="GO" id="GO:0006310">
    <property type="term" value="P:DNA recombination"/>
    <property type="evidence" value="ECO:0000318"/>
    <property type="project" value="GO_Central"/>
</dbReference>
<dbReference type="OrthoDB" id="9795573at2"/>
<dbReference type="AlphaFoldDB" id="Q8E878"/>
<dbReference type="GO" id="GO:0009009">
    <property type="term" value="F:site-specific recombinase activity"/>
    <property type="evidence" value="ECO:0000318"/>
    <property type="project" value="GO_Central"/>
</dbReference>
<evidence type="ECO:0000259" key="6">
    <source>
        <dbReference type="PROSITE" id="PS51898"/>
    </source>
</evidence>
<evidence type="ECO:0000256" key="5">
    <source>
        <dbReference type="SAM" id="MobiDB-lite"/>
    </source>
</evidence>
<dbReference type="KEGG" id="son:SO_A0045"/>